<dbReference type="GO" id="GO:0006412">
    <property type="term" value="P:translation"/>
    <property type="evidence" value="ECO:0007669"/>
    <property type="project" value="InterPro"/>
</dbReference>
<dbReference type="GO" id="GO:0003735">
    <property type="term" value="F:structural constituent of ribosome"/>
    <property type="evidence" value="ECO:0007669"/>
    <property type="project" value="InterPro"/>
</dbReference>
<dbReference type="GO" id="GO:0003723">
    <property type="term" value="F:RNA binding"/>
    <property type="evidence" value="ECO:0007669"/>
    <property type="project" value="TreeGrafter"/>
</dbReference>
<dbReference type="EMBL" id="BMAO01036185">
    <property type="protein sequence ID" value="GFR08656.1"/>
    <property type="molecule type" value="Genomic_DNA"/>
</dbReference>
<keyword evidence="2 7" id="KW-0689">Ribosomal protein</keyword>
<dbReference type="PANTHER" id="PTHR10934:SF2">
    <property type="entry name" value="LARGE RIBOSOMAL SUBUNIT PROTEIN EL18"/>
    <property type="match status" value="1"/>
</dbReference>
<dbReference type="InterPro" id="IPR036227">
    <property type="entry name" value="Ribosomal_uL15/eL18_sf"/>
</dbReference>
<evidence type="ECO:0000256" key="1">
    <source>
        <dbReference type="ARBA" id="ARBA00006815"/>
    </source>
</evidence>
<comment type="caution">
    <text evidence="7">The sequence shown here is derived from an EMBL/GenBank/DDBJ whole genome shotgun (WGS) entry which is preliminary data.</text>
</comment>
<evidence type="ECO:0000256" key="4">
    <source>
        <dbReference type="ARBA" id="ARBA00035218"/>
    </source>
</evidence>
<protein>
    <recommendedName>
        <fullName evidence="4">Large ribosomal subunit protein eL18</fullName>
    </recommendedName>
    <alternativeName>
        <fullName evidence="5">60S ribosomal protein L18</fullName>
    </alternativeName>
</protein>
<reference evidence="7" key="1">
    <citation type="submission" date="2020-07" db="EMBL/GenBank/DDBJ databases">
        <title>Multicomponent nature underlies the extraordinary mechanical properties of spider dragline silk.</title>
        <authorList>
            <person name="Kono N."/>
            <person name="Nakamura H."/>
            <person name="Mori M."/>
            <person name="Yoshida Y."/>
            <person name="Ohtoshi R."/>
            <person name="Malay A.D."/>
            <person name="Moran D.A.P."/>
            <person name="Tomita M."/>
            <person name="Numata K."/>
            <person name="Arakawa K."/>
        </authorList>
    </citation>
    <scope>NUCLEOTIDE SEQUENCE</scope>
</reference>
<evidence type="ECO:0000256" key="3">
    <source>
        <dbReference type="ARBA" id="ARBA00023274"/>
    </source>
</evidence>
<accession>A0A8X6GPB7</accession>
<comment type="similarity">
    <text evidence="1">Belongs to the eukaryotic ribosomal protein eL18 family.</text>
</comment>
<name>A0A8X6GPB7_TRICU</name>
<evidence type="ECO:0000256" key="2">
    <source>
        <dbReference type="ARBA" id="ARBA00022980"/>
    </source>
</evidence>
<dbReference type="GO" id="GO:0022625">
    <property type="term" value="C:cytosolic large ribosomal subunit"/>
    <property type="evidence" value="ECO:0007669"/>
    <property type="project" value="TreeGrafter"/>
</dbReference>
<gene>
    <name evidence="7" type="primary">RpL18</name>
    <name evidence="7" type="ORF">TNCT_118391</name>
</gene>
<dbReference type="OrthoDB" id="6353017at2759"/>
<dbReference type="PANTHER" id="PTHR10934">
    <property type="entry name" value="60S RIBOSOMAL PROTEIN L18"/>
    <property type="match status" value="1"/>
</dbReference>
<feature type="domain" description="Large ribosomal subunit protein uL15/eL18" evidence="6">
    <location>
        <begin position="2"/>
        <end position="68"/>
    </location>
</feature>
<evidence type="ECO:0000256" key="5">
    <source>
        <dbReference type="ARBA" id="ARBA00035323"/>
    </source>
</evidence>
<dbReference type="InterPro" id="IPR021131">
    <property type="entry name" value="Ribosomal_uL15/eL18"/>
</dbReference>
<dbReference type="SUPFAM" id="SSF52080">
    <property type="entry name" value="Ribosomal proteins L15p and L18e"/>
    <property type="match status" value="1"/>
</dbReference>
<evidence type="ECO:0000313" key="8">
    <source>
        <dbReference type="Proteomes" id="UP000887116"/>
    </source>
</evidence>
<dbReference type="Proteomes" id="UP000887116">
    <property type="component" value="Unassembled WGS sequence"/>
</dbReference>
<dbReference type="Pfam" id="PF17135">
    <property type="entry name" value="Ribosomal_L18"/>
    <property type="match status" value="1"/>
</dbReference>
<dbReference type="InterPro" id="IPR000039">
    <property type="entry name" value="Ribosomal_eL18"/>
</dbReference>
<sequence length="69" mass="8209">MGIDICHKYDRKVVRRAPKSQDIYLRLIVKLYRFLARRSGCKFNKIVLKRLFMSRINRAPVSLTKLVKS</sequence>
<organism evidence="7 8">
    <name type="scientific">Trichonephila clavata</name>
    <name type="common">Joro spider</name>
    <name type="synonym">Nephila clavata</name>
    <dbReference type="NCBI Taxonomy" id="2740835"/>
    <lineage>
        <taxon>Eukaryota</taxon>
        <taxon>Metazoa</taxon>
        <taxon>Ecdysozoa</taxon>
        <taxon>Arthropoda</taxon>
        <taxon>Chelicerata</taxon>
        <taxon>Arachnida</taxon>
        <taxon>Araneae</taxon>
        <taxon>Araneomorphae</taxon>
        <taxon>Entelegynae</taxon>
        <taxon>Araneoidea</taxon>
        <taxon>Nephilidae</taxon>
        <taxon>Trichonephila</taxon>
    </lineage>
</organism>
<keyword evidence="8" id="KW-1185">Reference proteome</keyword>
<dbReference type="PROSITE" id="PS01106">
    <property type="entry name" value="RIBOSOMAL_L18E"/>
    <property type="match status" value="1"/>
</dbReference>
<dbReference type="AlphaFoldDB" id="A0A8X6GPB7"/>
<dbReference type="InterPro" id="IPR021132">
    <property type="entry name" value="Ribosomal_eL18/eL18-A/B/_CS"/>
</dbReference>
<evidence type="ECO:0000313" key="7">
    <source>
        <dbReference type="EMBL" id="GFR08656.1"/>
    </source>
</evidence>
<keyword evidence="3" id="KW-0687">Ribonucleoprotein</keyword>
<evidence type="ECO:0000259" key="6">
    <source>
        <dbReference type="Pfam" id="PF17135"/>
    </source>
</evidence>
<dbReference type="Gene3D" id="3.100.10.10">
    <property type="match status" value="1"/>
</dbReference>
<proteinExistence type="inferred from homology"/>